<dbReference type="InterPro" id="IPR024079">
    <property type="entry name" value="MetalloPept_cat_dom_sf"/>
</dbReference>
<reference evidence="3" key="1">
    <citation type="submission" date="2019-12" db="EMBL/GenBank/DDBJ databases">
        <title>Endophytic bacteria associated with Panax ginseng seedlings.</title>
        <authorList>
            <person name="Park J.M."/>
            <person name="Shin R."/>
            <person name="Jo S.H."/>
        </authorList>
    </citation>
    <scope>NUCLEOTIDE SEQUENCE [LARGE SCALE GENOMIC DNA]</scope>
    <source>
        <strain evidence="3">PgKB30</strain>
    </source>
</reference>
<evidence type="ECO:0000313" key="2">
    <source>
        <dbReference type="EMBL" id="QKF51919.1"/>
    </source>
</evidence>
<gene>
    <name evidence="2" type="ORF">FX982_02894</name>
</gene>
<dbReference type="KEGG" id="pgg:FX982_02894"/>
<evidence type="ECO:0000256" key="1">
    <source>
        <dbReference type="SAM" id="MobiDB-lite"/>
    </source>
</evidence>
<organism evidence="2 3">
    <name type="scientific">Pseudomonas graminis</name>
    <dbReference type="NCBI Taxonomy" id="158627"/>
    <lineage>
        <taxon>Bacteria</taxon>
        <taxon>Pseudomonadati</taxon>
        <taxon>Pseudomonadota</taxon>
        <taxon>Gammaproteobacteria</taxon>
        <taxon>Pseudomonadales</taxon>
        <taxon>Pseudomonadaceae</taxon>
        <taxon>Pseudomonas</taxon>
    </lineage>
</organism>
<dbReference type="GO" id="GO:0008237">
    <property type="term" value="F:metallopeptidase activity"/>
    <property type="evidence" value="ECO:0007669"/>
    <property type="project" value="InterPro"/>
</dbReference>
<accession>A0A6M8MAX7</accession>
<name>A0A6M8MAX7_9PSED</name>
<dbReference type="EMBL" id="CP053746">
    <property type="protein sequence ID" value="QKF51919.1"/>
    <property type="molecule type" value="Genomic_DNA"/>
</dbReference>
<feature type="compositionally biased region" description="Pro residues" evidence="1">
    <location>
        <begin position="512"/>
        <end position="526"/>
    </location>
</feature>
<dbReference type="RefSeq" id="WP_172611345.1">
    <property type="nucleotide sequence ID" value="NZ_CP053746.1"/>
</dbReference>
<dbReference type="Gene3D" id="3.40.390.10">
    <property type="entry name" value="Collagenase (Catalytic Domain)"/>
    <property type="match status" value="1"/>
</dbReference>
<sequence length="1765" mass="196250">MSTVTTTYFNSASLRQRFLDELDHAFAAGVLGSSEQTWLRRAAGAMAADDSDPVRVDRLLLNDGPPTSLELSAALMFSHGQTPDPRIFLFTLASGVEAFDGRQQLLETLLGRFANNDPSAAFEYEKIDEDIFQAQMQAIVEYQAQSVRQFTEQLKLTPDLVGAVTSTLALQLRRLLPDQLIDPAKHLMRMVQPAFSADEELVLMTQTLAQTAFEAFCHAEQTAGVTQQFLDAQGRVVSDRDAQLFAQAFADTIPALPDRFAALLREYWSQQRATGSCRDMAIQVYATSLCHELYRYGHEGNLTRQEYERLKPLLISAPLYISSDAQVRCRRLVLHLADGTVTKLAGTLIFDFSPADLPLLWFTPEHGLRRFATLMSLSSFCSTPEGRELLRPTLALVDQPLLLREGPLTLSLDTIGGPLLRERVDSILALQLRNLQYVTGLSAESVKVSAMYDDALDVRYLIDPRQVHFTAGRWRHDQPMDFAAVWCSSAADDLVQVALAPEPESALLEPSPSGPSQPPVLQPSPPSWLERTQASDANAAHLRQLDNVLVSYAEQALQSYLCAASARGLRAGEVRVRWLESLPIAASDVEPTSVAISESLRATSMDLVALLLERVSGHRPDPLVHTAQVLVTSQAAGAHLDIELINFMLKRIAEDFVERYLDRFEQSRVALARLGDRQLQPVAMALVLREDALRLDLALRQRMELVTSDPARMVMQVLNAPVRAQRTESGPSMTDVFSLSLAYGPEACATLSDAMVLWQPLQTGAGLMFWSSLLGWEHFPSAQALVDQIDSRLRSVHSERWLGLLGERDRALLRNQLRTQPQAQLRVDYSRCDGHAIEALQQSVFNRQLQNLQALCARARRCRFEAGLFSGVARATELDTQLVDMLDALAVRIDNTLFEELLPDWFKTASVSDIRAYNAIWRRFFVASEGGEDFLFGVPTLTEYARTKLLDQMNSDFVGRNLDPDQIIVTQRRYVAAPPGVGQIPSAIPAATLEHSESLTDYAINRFVDFPEAALTIHSTEFPDVSRLMTPDYVRRTVRRLDVGAGFRTLLRQTLNPADANWEKRNTLFVNQLPPMMQAVAMQHKLQGKLSFRACEFISQVVEMPDGIAREPFDGERTIISALRLVADEGMTPDPVKGVYLICAEDPDSGPVILHAVFHPDLVFREYASLSALLADLRTDTTLQQLVLERLDPEVRKRYAHGGFVEPHLPFFYQGPGDVPTNTPGPITVSLDEEKGNSLQFMFTDTVSLLVDIGTSDTVTTEEADQSSRKFLASLGLEQALSIVPGKLATMVAFWQSHTLFRASAASAAGRHWGEAISEFSAALGVMVTAREQAEKDELIGGDLVTDDDLTPSDFSWGGVTLTAEQLKRLQALEARNISLKNLRRDELLSLFMDPTNGRAYAAVAGRVYEVRREANNGRWMIIGADRTSGPLIRLDDKQRWQLDIESGLKGGGGAMTKLRTHAADVSADDVLLIEATGMPEIRQFFRERAQHIGEAHLQAKRYLENALDNLNVHEPGAPLHPRVTQIIGDFFGVSQPDPELLVETERAIKALFDEVMDASLSPYSSPRFVVGTSRAGHSGTMGFVIKRDPKKRVFLTDRYFDAPPFPLTSEAAAQGFDCPAHYRAATLIHELSHLVLDTHDIAYLETTAPYPDLLLENNANNIKLKADIERLQTYGLSHLSTRNELFLHLKEGEWRDFDEEEGFEHDAILKLTRSKTMDEAREAFLSDARKRSRILLANADSVTLLILRLGRRSFVVPASSPGGR</sequence>
<feature type="region of interest" description="Disordered" evidence="1">
    <location>
        <begin position="505"/>
        <end position="527"/>
    </location>
</feature>
<proteinExistence type="predicted"/>
<protein>
    <submittedName>
        <fullName evidence="2">Uncharacterized protein</fullName>
    </submittedName>
</protein>
<dbReference type="Proteomes" id="UP000501989">
    <property type="component" value="Chromosome"/>
</dbReference>
<keyword evidence="3" id="KW-1185">Reference proteome</keyword>
<evidence type="ECO:0000313" key="3">
    <source>
        <dbReference type="Proteomes" id="UP000501989"/>
    </source>
</evidence>